<feature type="domain" description="HTH araC/xylS-type" evidence="4">
    <location>
        <begin position="206"/>
        <end position="304"/>
    </location>
</feature>
<name>A0A7Y7IHB1_9MICC</name>
<dbReference type="PANTHER" id="PTHR43280:SF27">
    <property type="entry name" value="TRANSCRIPTIONAL REGULATOR MTLR"/>
    <property type="match status" value="1"/>
</dbReference>
<dbReference type="InterPro" id="IPR020449">
    <property type="entry name" value="Tscrpt_reg_AraC-type_HTH"/>
</dbReference>
<dbReference type="SUPFAM" id="SSF46689">
    <property type="entry name" value="Homeodomain-like"/>
    <property type="match status" value="2"/>
</dbReference>
<organism evidence="5 6">
    <name type="scientific">Arthrobacter wenxiniae</name>
    <dbReference type="NCBI Taxonomy" id="2713570"/>
    <lineage>
        <taxon>Bacteria</taxon>
        <taxon>Bacillati</taxon>
        <taxon>Actinomycetota</taxon>
        <taxon>Actinomycetes</taxon>
        <taxon>Micrococcales</taxon>
        <taxon>Micrococcaceae</taxon>
        <taxon>Arthrobacter</taxon>
    </lineage>
</organism>
<keyword evidence="3" id="KW-0804">Transcription</keyword>
<dbReference type="InterPro" id="IPR009057">
    <property type="entry name" value="Homeodomain-like_sf"/>
</dbReference>
<dbReference type="InterPro" id="IPR011051">
    <property type="entry name" value="RmlC_Cupin_sf"/>
</dbReference>
<evidence type="ECO:0000256" key="2">
    <source>
        <dbReference type="ARBA" id="ARBA00023125"/>
    </source>
</evidence>
<keyword evidence="1" id="KW-0805">Transcription regulation</keyword>
<dbReference type="GO" id="GO:0043565">
    <property type="term" value="F:sequence-specific DNA binding"/>
    <property type="evidence" value="ECO:0007669"/>
    <property type="project" value="InterPro"/>
</dbReference>
<gene>
    <name evidence="5" type="ORF">G6034_11240</name>
</gene>
<dbReference type="EMBL" id="JAAMFM010000015">
    <property type="protein sequence ID" value="NVM95479.1"/>
    <property type="molecule type" value="Genomic_DNA"/>
</dbReference>
<dbReference type="InterPro" id="IPR018060">
    <property type="entry name" value="HTH_AraC"/>
</dbReference>
<proteinExistence type="predicted"/>
<dbReference type="PROSITE" id="PS01124">
    <property type="entry name" value="HTH_ARAC_FAMILY_2"/>
    <property type="match status" value="1"/>
</dbReference>
<dbReference type="CDD" id="cd06976">
    <property type="entry name" value="cupin_MtlR-like_N"/>
    <property type="match status" value="1"/>
</dbReference>
<dbReference type="Pfam" id="PF12833">
    <property type="entry name" value="HTH_18"/>
    <property type="match status" value="1"/>
</dbReference>
<dbReference type="SMART" id="SM00342">
    <property type="entry name" value="HTH_ARAC"/>
    <property type="match status" value="1"/>
</dbReference>
<protein>
    <submittedName>
        <fullName evidence="5">AraC family transcriptional regulator</fullName>
    </submittedName>
</protein>
<evidence type="ECO:0000313" key="5">
    <source>
        <dbReference type="EMBL" id="NVM95479.1"/>
    </source>
</evidence>
<reference evidence="5 6" key="1">
    <citation type="submission" date="2020-02" db="EMBL/GenBank/DDBJ databases">
        <title>Genome sequence of strain AETb3-4.</title>
        <authorList>
            <person name="Gao J."/>
            <person name="Zhang X."/>
        </authorList>
    </citation>
    <scope>NUCLEOTIDE SEQUENCE [LARGE SCALE GENOMIC DNA]</scope>
    <source>
        <strain evidence="5 6">AETb3-4</strain>
    </source>
</reference>
<accession>A0A7Y7IHB1</accession>
<comment type="caution">
    <text evidence="5">The sequence shown here is derived from an EMBL/GenBank/DDBJ whole genome shotgun (WGS) entry which is preliminary data.</text>
</comment>
<keyword evidence="2" id="KW-0238">DNA-binding</keyword>
<dbReference type="SUPFAM" id="SSF51182">
    <property type="entry name" value="RmlC-like cupins"/>
    <property type="match status" value="1"/>
</dbReference>
<evidence type="ECO:0000259" key="4">
    <source>
        <dbReference type="PROSITE" id="PS01124"/>
    </source>
</evidence>
<evidence type="ECO:0000313" key="6">
    <source>
        <dbReference type="Proteomes" id="UP000543556"/>
    </source>
</evidence>
<dbReference type="AlphaFoldDB" id="A0A7Y7IHB1"/>
<evidence type="ECO:0000256" key="1">
    <source>
        <dbReference type="ARBA" id="ARBA00023015"/>
    </source>
</evidence>
<dbReference type="Gene3D" id="1.10.10.60">
    <property type="entry name" value="Homeodomain-like"/>
    <property type="match status" value="2"/>
</dbReference>
<dbReference type="Proteomes" id="UP000543556">
    <property type="component" value="Unassembled WGS sequence"/>
</dbReference>
<keyword evidence="6" id="KW-1185">Reference proteome</keyword>
<evidence type="ECO:0000256" key="3">
    <source>
        <dbReference type="ARBA" id="ARBA00023163"/>
    </source>
</evidence>
<sequence>MTERLSRPTDAGVDAVRMLEQPAIREVVPRDPRISARWHSHDYPSTYAKWNYHPEYEIHLVRESTGHYIVGNGIGIFSPGQVVLVGPNLPHNWISDVLPGEVVVGRDVAFQFLGSWLDSCREQLPELNELGPLLARSTRGIEFFGATAARAAEELEAIGVTAGVKRLTHILRVLDVLNSAPQTDFRALSAEGIRPPDDPHTADVMNRALDYIFQNMHGSVSLSRAASMVGMSESAFSRYFKQASSQTFTDIVRKMRIAHACKQLRLTTKLISIIAKECGYSNISNFNRQFMREQGITPSGYRDSNRVYTSSQ</sequence>
<dbReference type="GO" id="GO:0003700">
    <property type="term" value="F:DNA-binding transcription factor activity"/>
    <property type="evidence" value="ECO:0007669"/>
    <property type="project" value="InterPro"/>
</dbReference>
<dbReference type="PRINTS" id="PR00032">
    <property type="entry name" value="HTHARAC"/>
</dbReference>
<dbReference type="PANTHER" id="PTHR43280">
    <property type="entry name" value="ARAC-FAMILY TRANSCRIPTIONAL REGULATOR"/>
    <property type="match status" value="1"/>
</dbReference>